<keyword evidence="1" id="KW-0378">Hydrolase</keyword>
<protein>
    <submittedName>
        <fullName evidence="1">Exonuclease, dsDNA, ATP-dependent</fullName>
    </submittedName>
</protein>
<dbReference type="AlphaFoldDB" id="A0A377AZ74"/>
<name>A0A377AZ74_ECOLX</name>
<evidence type="ECO:0000313" key="2">
    <source>
        <dbReference type="Proteomes" id="UP000254052"/>
    </source>
</evidence>
<gene>
    <name evidence="1" type="primary">sbcC_3</name>
    <name evidence="1" type="ORF">NCTC9962_02575</name>
</gene>
<dbReference type="EMBL" id="UGED01000007">
    <property type="protein sequence ID" value="STL41287.1"/>
    <property type="molecule type" value="Genomic_DNA"/>
</dbReference>
<accession>A0A377AZ74</accession>
<keyword evidence="1" id="KW-0269">Exonuclease</keyword>
<sequence>MHKMSTNASCGYSANDMNYKGRLPRIISKLSSINSKLNKRQQQLLTALAGYALTLPQEDEEESWLATRQQEAQSWQQRQNELTALQNRIQQLTPILETLPQSDELPHSEETVALENWRQVHEQCLALHSQQQTLQQQDVLAAQSLQKAQAQFDTALQASVFDDQQAFLAALMDEQTLTQLEQLKQIWKTSAVRRKRWSLRQQKRWHSISNTDLTGWLSL</sequence>
<proteinExistence type="predicted"/>
<dbReference type="Proteomes" id="UP000254052">
    <property type="component" value="Unassembled WGS sequence"/>
</dbReference>
<organism evidence="1 2">
    <name type="scientific">Escherichia coli</name>
    <dbReference type="NCBI Taxonomy" id="562"/>
    <lineage>
        <taxon>Bacteria</taxon>
        <taxon>Pseudomonadati</taxon>
        <taxon>Pseudomonadota</taxon>
        <taxon>Gammaproteobacteria</taxon>
        <taxon>Enterobacterales</taxon>
        <taxon>Enterobacteriaceae</taxon>
        <taxon>Escherichia</taxon>
    </lineage>
</organism>
<keyword evidence="1" id="KW-0540">Nuclease</keyword>
<evidence type="ECO:0000313" key="1">
    <source>
        <dbReference type="EMBL" id="STL41287.1"/>
    </source>
</evidence>
<dbReference type="GO" id="GO:0004527">
    <property type="term" value="F:exonuclease activity"/>
    <property type="evidence" value="ECO:0007669"/>
    <property type="project" value="UniProtKB-KW"/>
</dbReference>
<reference evidence="1 2" key="1">
    <citation type="submission" date="2018-06" db="EMBL/GenBank/DDBJ databases">
        <authorList>
            <consortium name="Pathogen Informatics"/>
            <person name="Doyle S."/>
        </authorList>
    </citation>
    <scope>NUCLEOTIDE SEQUENCE [LARGE SCALE GENOMIC DNA]</scope>
    <source>
        <strain evidence="1 2">NCTC9962</strain>
    </source>
</reference>